<dbReference type="GO" id="GO:0008784">
    <property type="term" value="F:alanine racemase activity"/>
    <property type="evidence" value="ECO:0007669"/>
    <property type="project" value="UniProtKB-EC"/>
</dbReference>
<feature type="chain" id="PRO_5003069611" evidence="2">
    <location>
        <begin position="25"/>
        <end position="363"/>
    </location>
</feature>
<evidence type="ECO:0000256" key="1">
    <source>
        <dbReference type="ARBA" id="ARBA00022729"/>
    </source>
</evidence>
<dbReference type="SUPFAM" id="SSF53850">
    <property type="entry name" value="Periplasmic binding protein-like II"/>
    <property type="match status" value="1"/>
</dbReference>
<protein>
    <submittedName>
        <fullName evidence="3">Polyamine ABC trasnporter, periplasmic polyamine-binding protein</fullName>
        <ecNumber evidence="3">5.1.1.1</ecNumber>
    </submittedName>
</protein>
<dbReference type="KEGG" id="apb:SAR116_0760"/>
<dbReference type="RefSeq" id="WP_013045632.1">
    <property type="nucleotide sequence ID" value="NC_014010.1"/>
</dbReference>
<dbReference type="EC" id="5.1.1.1" evidence="3"/>
<reference evidence="3 4" key="1">
    <citation type="journal article" date="2010" name="J. Bacteriol.">
        <title>Complete genome sequence of "Candidatus Puniceispirillum marinum" IMCC1322, a representative of the SAR116 clade in the Alphaproteobacteria.</title>
        <authorList>
            <person name="Oh H.M."/>
            <person name="Kwon K.K."/>
            <person name="Kang I."/>
            <person name="Kang S.G."/>
            <person name="Lee J.H."/>
            <person name="Kim S.J."/>
            <person name="Cho J.C."/>
        </authorList>
    </citation>
    <scope>NUCLEOTIDE SEQUENCE [LARGE SCALE GENOMIC DNA]</scope>
    <source>
        <strain evidence="3 4">IMCC1322</strain>
    </source>
</reference>
<dbReference type="CDD" id="cd13589">
    <property type="entry name" value="PBP2_polyamine_RpCGA009"/>
    <property type="match status" value="1"/>
</dbReference>
<accession>D5BRV6</accession>
<dbReference type="PANTHER" id="PTHR30222:SF2">
    <property type="entry name" value="ABC TRANSPORTER SUBSTRATE-BINDING PROTEIN"/>
    <property type="match status" value="1"/>
</dbReference>
<dbReference type="STRING" id="488538.SAR116_0760"/>
<proteinExistence type="predicted"/>
<keyword evidence="4" id="KW-1185">Reference proteome</keyword>
<sequence>MSKLTNKLVAIAAMSAFTAGSAVAADLTVVSWGGAYTKSQVEAYHKPWMASTGKTIVSEDYGGGIAEIKAQVESGNVTWDVVDVELSDAIRACDEGLLEEIDPSMLPAAPDGTPAVDDFLPGTLHDCAVSNIIWSSVYVYDSSKVRNWNAPKTMADFFNTDAYPGKRGMRKNPKVTLEFALIADGVPTSEVYDVLGTEEGVARAFAKLDTIKDDIVWWEAGAQPPQLLADGEVIFTTAWNGRVFNAVAAEDQTFEMVWDGQVYDLDLWVIPKGSKNKEAAMDFVAFSTATEQLAAQASWISYGPARASSVAKIGTYHDNPAINMADHMPTAPANFKNALQNDFEFWADNADELNERFNSWLAK</sequence>
<dbReference type="Gene3D" id="3.40.190.10">
    <property type="entry name" value="Periplasmic binding protein-like II"/>
    <property type="match status" value="2"/>
</dbReference>
<keyword evidence="1 2" id="KW-0732">Signal</keyword>
<dbReference type="HOGENOM" id="CLU_026974_8_0_5"/>
<organism evidence="3 4">
    <name type="scientific">Puniceispirillum marinum (strain IMCC1322)</name>
    <dbReference type="NCBI Taxonomy" id="488538"/>
    <lineage>
        <taxon>Bacteria</taxon>
        <taxon>Pseudomonadati</taxon>
        <taxon>Pseudomonadota</taxon>
        <taxon>Alphaproteobacteria</taxon>
        <taxon>Candidatus Puniceispirillales</taxon>
        <taxon>Candidatus Puniceispirillaceae</taxon>
        <taxon>Candidatus Puniceispirillum</taxon>
    </lineage>
</organism>
<dbReference type="PANTHER" id="PTHR30222">
    <property type="entry name" value="SPERMIDINE/PUTRESCINE-BINDING PERIPLASMIC PROTEIN"/>
    <property type="match status" value="1"/>
</dbReference>
<evidence type="ECO:0000256" key="2">
    <source>
        <dbReference type="SAM" id="SignalP"/>
    </source>
</evidence>
<keyword evidence="3" id="KW-0413">Isomerase</keyword>
<dbReference type="InterPro" id="IPR006059">
    <property type="entry name" value="SBP"/>
</dbReference>
<dbReference type="Proteomes" id="UP000007460">
    <property type="component" value="Chromosome"/>
</dbReference>
<dbReference type="Pfam" id="PF13416">
    <property type="entry name" value="SBP_bac_8"/>
    <property type="match status" value="1"/>
</dbReference>
<name>D5BRV6_PUNMI</name>
<dbReference type="EMBL" id="CP001751">
    <property type="protein sequence ID" value="ADE39003.1"/>
    <property type="molecule type" value="Genomic_DNA"/>
</dbReference>
<feature type="signal peptide" evidence="2">
    <location>
        <begin position="1"/>
        <end position="24"/>
    </location>
</feature>
<gene>
    <name evidence="3" type="ordered locus">SAR116_0760</name>
</gene>
<dbReference type="eggNOG" id="COG0687">
    <property type="taxonomic scope" value="Bacteria"/>
</dbReference>
<evidence type="ECO:0000313" key="3">
    <source>
        <dbReference type="EMBL" id="ADE39003.1"/>
    </source>
</evidence>
<dbReference type="AlphaFoldDB" id="D5BRV6"/>
<evidence type="ECO:0000313" key="4">
    <source>
        <dbReference type="Proteomes" id="UP000007460"/>
    </source>
</evidence>